<evidence type="ECO:0000313" key="3">
    <source>
        <dbReference type="Proteomes" id="UP000799539"/>
    </source>
</evidence>
<accession>A0A6A6EY92</accession>
<keyword evidence="1" id="KW-0732">Signal</keyword>
<sequence length="54" mass="5887">MKIYIFAVLAINHLALYSEAMTVSKDVAKAHSGAEMFKRESAVVVIAATDEVDM</sequence>
<proteinExistence type="predicted"/>
<dbReference type="Proteomes" id="UP000799539">
    <property type="component" value="Unassembled WGS sequence"/>
</dbReference>
<evidence type="ECO:0000256" key="1">
    <source>
        <dbReference type="SAM" id="SignalP"/>
    </source>
</evidence>
<reference evidence="2" key="1">
    <citation type="journal article" date="2020" name="Stud. Mycol.">
        <title>101 Dothideomycetes genomes: a test case for predicting lifestyles and emergence of pathogens.</title>
        <authorList>
            <person name="Haridas S."/>
            <person name="Albert R."/>
            <person name="Binder M."/>
            <person name="Bloem J."/>
            <person name="Labutti K."/>
            <person name="Salamov A."/>
            <person name="Andreopoulos B."/>
            <person name="Baker S."/>
            <person name="Barry K."/>
            <person name="Bills G."/>
            <person name="Bluhm B."/>
            <person name="Cannon C."/>
            <person name="Castanera R."/>
            <person name="Culley D."/>
            <person name="Daum C."/>
            <person name="Ezra D."/>
            <person name="Gonzalez J."/>
            <person name="Henrissat B."/>
            <person name="Kuo A."/>
            <person name="Liang C."/>
            <person name="Lipzen A."/>
            <person name="Lutzoni F."/>
            <person name="Magnuson J."/>
            <person name="Mondo S."/>
            <person name="Nolan M."/>
            <person name="Ohm R."/>
            <person name="Pangilinan J."/>
            <person name="Park H.-J."/>
            <person name="Ramirez L."/>
            <person name="Alfaro M."/>
            <person name="Sun H."/>
            <person name="Tritt A."/>
            <person name="Yoshinaga Y."/>
            <person name="Zwiers L.-H."/>
            <person name="Turgeon B."/>
            <person name="Goodwin S."/>
            <person name="Spatafora J."/>
            <person name="Crous P."/>
            <person name="Grigoriev I."/>
        </authorList>
    </citation>
    <scope>NUCLEOTIDE SEQUENCE</scope>
    <source>
        <strain evidence="2">SCOH1-5</strain>
    </source>
</reference>
<dbReference type="EMBL" id="ML992721">
    <property type="protein sequence ID" value="KAF2206432.1"/>
    <property type="molecule type" value="Genomic_DNA"/>
</dbReference>
<evidence type="ECO:0000313" key="2">
    <source>
        <dbReference type="EMBL" id="KAF2206432.1"/>
    </source>
</evidence>
<keyword evidence="3" id="KW-1185">Reference proteome</keyword>
<name>A0A6A6EY92_9PEZI</name>
<feature type="signal peptide" evidence="1">
    <location>
        <begin position="1"/>
        <end position="20"/>
    </location>
</feature>
<dbReference type="AlphaFoldDB" id="A0A6A6EY92"/>
<feature type="chain" id="PRO_5025605771" evidence="1">
    <location>
        <begin position="21"/>
        <end position="54"/>
    </location>
</feature>
<gene>
    <name evidence="2" type="ORF">CERZMDRAFT_103398</name>
</gene>
<organism evidence="2 3">
    <name type="scientific">Cercospora zeae-maydis SCOH1-5</name>
    <dbReference type="NCBI Taxonomy" id="717836"/>
    <lineage>
        <taxon>Eukaryota</taxon>
        <taxon>Fungi</taxon>
        <taxon>Dikarya</taxon>
        <taxon>Ascomycota</taxon>
        <taxon>Pezizomycotina</taxon>
        <taxon>Dothideomycetes</taxon>
        <taxon>Dothideomycetidae</taxon>
        <taxon>Mycosphaerellales</taxon>
        <taxon>Mycosphaerellaceae</taxon>
        <taxon>Cercospora</taxon>
    </lineage>
</organism>
<protein>
    <submittedName>
        <fullName evidence="2">Uncharacterized protein</fullName>
    </submittedName>
</protein>